<dbReference type="PANTHER" id="PTHR46585:SF1">
    <property type="entry name" value="CHROMO DOMAIN-CONTAINING PROTEIN"/>
    <property type="match status" value="1"/>
</dbReference>
<comment type="caution">
    <text evidence="3">The sequence shown here is derived from an EMBL/GenBank/DDBJ whole genome shotgun (WGS) entry which is preliminary data.</text>
</comment>
<dbReference type="GO" id="GO:0015074">
    <property type="term" value="P:DNA integration"/>
    <property type="evidence" value="ECO:0007669"/>
    <property type="project" value="InterPro"/>
</dbReference>
<dbReference type="InterPro" id="IPR012337">
    <property type="entry name" value="RNaseH-like_sf"/>
</dbReference>
<accession>A0AAW1HW35</accession>
<dbReference type="AlphaFoldDB" id="A0AAW1HW35"/>
<sequence length="220" mass="25824">MSTILKHRQPKNLQTDSGKEFYNQHFNALMKLYDINHYSTYSVTKASIAERVIRTLKEKVYKEFSLRGTYNWTTILDEITKQYNNTKHRTIGMKPKDVTAKSNLHAHIKVVGKQQKFSLNDVVRISKYKSIFDEGYTPNWSTELFRIAKVKLTNPVTYLLDDMNARPILGSFYAEELQKAKHQDAYLVEKVLRRKGNKVYVKWLGFDKTHNSWIAKNNIL</sequence>
<dbReference type="Gene3D" id="3.30.420.10">
    <property type="entry name" value="Ribonuclease H-like superfamily/Ribonuclease H"/>
    <property type="match status" value="1"/>
</dbReference>
<dbReference type="PANTHER" id="PTHR46585">
    <property type="entry name" value="INTEGRASE CORE DOMAIN CONTAINING PROTEIN"/>
    <property type="match status" value="1"/>
</dbReference>
<feature type="domain" description="Integrase catalytic" evidence="2">
    <location>
        <begin position="1"/>
        <end position="103"/>
    </location>
</feature>
<evidence type="ECO:0000259" key="1">
    <source>
        <dbReference type="PROSITE" id="PS50013"/>
    </source>
</evidence>
<dbReference type="InterPro" id="IPR016197">
    <property type="entry name" value="Chromo-like_dom_sf"/>
</dbReference>
<evidence type="ECO:0000259" key="2">
    <source>
        <dbReference type="PROSITE" id="PS50994"/>
    </source>
</evidence>
<keyword evidence="4" id="KW-1185">Reference proteome</keyword>
<feature type="domain" description="Chromo" evidence="1">
    <location>
        <begin position="186"/>
        <end position="220"/>
    </location>
</feature>
<proteinExistence type="predicted"/>
<organism evidence="3 4">
    <name type="scientific">Popillia japonica</name>
    <name type="common">Japanese beetle</name>
    <dbReference type="NCBI Taxonomy" id="7064"/>
    <lineage>
        <taxon>Eukaryota</taxon>
        <taxon>Metazoa</taxon>
        <taxon>Ecdysozoa</taxon>
        <taxon>Arthropoda</taxon>
        <taxon>Hexapoda</taxon>
        <taxon>Insecta</taxon>
        <taxon>Pterygota</taxon>
        <taxon>Neoptera</taxon>
        <taxon>Endopterygota</taxon>
        <taxon>Coleoptera</taxon>
        <taxon>Polyphaga</taxon>
        <taxon>Scarabaeiformia</taxon>
        <taxon>Scarabaeidae</taxon>
        <taxon>Rutelinae</taxon>
        <taxon>Popillia</taxon>
    </lineage>
</organism>
<protein>
    <submittedName>
        <fullName evidence="3">Uncharacterized protein</fullName>
    </submittedName>
</protein>
<name>A0AAW1HW35_POPJA</name>
<dbReference type="EMBL" id="JASPKY010000843">
    <property type="protein sequence ID" value="KAK9681113.1"/>
    <property type="molecule type" value="Genomic_DNA"/>
</dbReference>
<dbReference type="GO" id="GO:0005694">
    <property type="term" value="C:chromosome"/>
    <property type="evidence" value="ECO:0007669"/>
    <property type="project" value="UniProtKB-ARBA"/>
</dbReference>
<dbReference type="InterPro" id="IPR001584">
    <property type="entry name" value="Integrase_cat-core"/>
</dbReference>
<reference evidence="3 4" key="1">
    <citation type="journal article" date="2024" name="BMC Genomics">
        <title>De novo assembly and annotation of Popillia japonica's genome with initial clues to its potential as an invasive pest.</title>
        <authorList>
            <person name="Cucini C."/>
            <person name="Boschi S."/>
            <person name="Funari R."/>
            <person name="Cardaioli E."/>
            <person name="Iannotti N."/>
            <person name="Marturano G."/>
            <person name="Paoli F."/>
            <person name="Bruttini M."/>
            <person name="Carapelli A."/>
            <person name="Frati F."/>
            <person name="Nardi F."/>
        </authorList>
    </citation>
    <scope>NUCLEOTIDE SEQUENCE [LARGE SCALE GENOMIC DNA]</scope>
    <source>
        <strain evidence="3">DMR45628</strain>
    </source>
</reference>
<dbReference type="SUPFAM" id="SSF54160">
    <property type="entry name" value="Chromo domain-like"/>
    <property type="match status" value="1"/>
</dbReference>
<gene>
    <name evidence="3" type="ORF">QE152_g38559</name>
</gene>
<evidence type="ECO:0000313" key="4">
    <source>
        <dbReference type="Proteomes" id="UP001458880"/>
    </source>
</evidence>
<dbReference type="InterPro" id="IPR036397">
    <property type="entry name" value="RNaseH_sf"/>
</dbReference>
<dbReference type="GO" id="GO:0003676">
    <property type="term" value="F:nucleic acid binding"/>
    <property type="evidence" value="ECO:0007669"/>
    <property type="project" value="InterPro"/>
</dbReference>
<dbReference type="SUPFAM" id="SSF53098">
    <property type="entry name" value="Ribonuclease H-like"/>
    <property type="match status" value="1"/>
</dbReference>
<dbReference type="PROSITE" id="PS50013">
    <property type="entry name" value="CHROMO_2"/>
    <property type="match status" value="1"/>
</dbReference>
<dbReference type="InterPro" id="IPR000953">
    <property type="entry name" value="Chromo/chromo_shadow_dom"/>
</dbReference>
<dbReference type="PROSITE" id="PS50994">
    <property type="entry name" value="INTEGRASE"/>
    <property type="match status" value="1"/>
</dbReference>
<dbReference type="Proteomes" id="UP001458880">
    <property type="component" value="Unassembled WGS sequence"/>
</dbReference>
<evidence type="ECO:0000313" key="3">
    <source>
        <dbReference type="EMBL" id="KAK9681113.1"/>
    </source>
</evidence>